<evidence type="ECO:0000313" key="4">
    <source>
        <dbReference type="Proteomes" id="UP000001555"/>
    </source>
</evidence>
<dbReference type="HOGENOM" id="CLU_1139102_0_0_1"/>
<name>B7Q9J3_IXOSC</name>
<evidence type="ECO:0000256" key="1">
    <source>
        <dbReference type="SAM" id="MobiDB-lite"/>
    </source>
</evidence>
<dbReference type="VEuPathDB" id="VectorBase:ISCI011697"/>
<dbReference type="EMBL" id="DS889344">
    <property type="protein sequence ID" value="EEC15515.1"/>
    <property type="molecule type" value="Genomic_DNA"/>
</dbReference>
<dbReference type="InParanoid" id="B7Q9J3"/>
<accession>B7Q9J3</accession>
<organism>
    <name type="scientific">Ixodes scapularis</name>
    <name type="common">Black-legged tick</name>
    <name type="synonym">Deer tick</name>
    <dbReference type="NCBI Taxonomy" id="6945"/>
    <lineage>
        <taxon>Eukaryota</taxon>
        <taxon>Metazoa</taxon>
        <taxon>Ecdysozoa</taxon>
        <taxon>Arthropoda</taxon>
        <taxon>Chelicerata</taxon>
        <taxon>Arachnida</taxon>
        <taxon>Acari</taxon>
        <taxon>Parasitiformes</taxon>
        <taxon>Ixodida</taxon>
        <taxon>Ixodoidea</taxon>
        <taxon>Ixodidae</taxon>
        <taxon>Ixodinae</taxon>
        <taxon>Ixodes</taxon>
    </lineage>
</organism>
<feature type="compositionally biased region" description="Acidic residues" evidence="1">
    <location>
        <begin position="78"/>
        <end position="90"/>
    </location>
</feature>
<dbReference type="Proteomes" id="UP000001555">
    <property type="component" value="Unassembled WGS sequence"/>
</dbReference>
<evidence type="ECO:0000313" key="2">
    <source>
        <dbReference type="EMBL" id="EEC15515.1"/>
    </source>
</evidence>
<dbReference type="VEuPathDB" id="VectorBase:ISCP_024493"/>
<evidence type="ECO:0000313" key="3">
    <source>
        <dbReference type="EnsemblMetazoa" id="ISCW011697-PA"/>
    </source>
</evidence>
<keyword evidence="4" id="KW-1185">Reference proteome</keyword>
<gene>
    <name evidence="2" type="ORF">IscW_ISCW011697</name>
</gene>
<dbReference type="VEuPathDB" id="VectorBase:ISCW011697"/>
<feature type="region of interest" description="Disordered" evidence="1">
    <location>
        <begin position="206"/>
        <end position="226"/>
    </location>
</feature>
<reference evidence="2 4" key="1">
    <citation type="submission" date="2008-03" db="EMBL/GenBank/DDBJ databases">
        <title>Annotation of Ixodes scapularis.</title>
        <authorList>
            <consortium name="Ixodes scapularis Genome Project Consortium"/>
            <person name="Caler E."/>
            <person name="Hannick L.I."/>
            <person name="Bidwell S."/>
            <person name="Joardar V."/>
            <person name="Thiagarajan M."/>
            <person name="Amedeo P."/>
            <person name="Galinsky K.J."/>
            <person name="Schobel S."/>
            <person name="Inman J."/>
            <person name="Hostetler J."/>
            <person name="Miller J."/>
            <person name="Hammond M."/>
            <person name="Megy K."/>
            <person name="Lawson D."/>
            <person name="Kodira C."/>
            <person name="Sutton G."/>
            <person name="Meyer J."/>
            <person name="Hill C.A."/>
            <person name="Birren B."/>
            <person name="Nene V."/>
            <person name="Collins F."/>
            <person name="Alarcon-Chaidez F."/>
            <person name="Wikel S."/>
            <person name="Strausberg R."/>
        </authorList>
    </citation>
    <scope>NUCLEOTIDE SEQUENCE [LARGE SCALE GENOMIC DNA]</scope>
    <source>
        <strain evidence="4">Wikel</strain>
        <strain evidence="2">Wikel colony</strain>
    </source>
</reference>
<feature type="compositionally biased region" description="Low complexity" evidence="1">
    <location>
        <begin position="206"/>
        <end position="220"/>
    </location>
</feature>
<reference evidence="3" key="2">
    <citation type="submission" date="2020-05" db="UniProtKB">
        <authorList>
            <consortium name="EnsemblMetazoa"/>
        </authorList>
    </citation>
    <scope>IDENTIFICATION</scope>
    <source>
        <strain evidence="3">wikel</strain>
    </source>
</reference>
<sequence length="244" mass="27940">MAAQTGPSLSPPTAELVGALTSALRAAFSEINLPRRTHFTQVGQPLAGPTDDDEEELLFTDFPSQDPPGRYRTRIPDNDSDDPSDSEYDTSPERDCVRHPRHVRPQRVPTITRGQRLFTTSDPPTRRDFSNALVFVDRASRQSRFFSTRDVVELQILENFLAVWDSIPPLRPSIKLQIFDRVRLLYHVAETLRLVNRPPRLRRSVSLLPFGSPTPTSTSRRSYKRPPKSITWKRMWCFADNPRC</sequence>
<proteinExistence type="predicted"/>
<dbReference type="EnsemblMetazoa" id="ISCW011697-RA">
    <property type="protein sequence ID" value="ISCW011697-PA"/>
    <property type="gene ID" value="ISCW011697"/>
</dbReference>
<dbReference type="PaxDb" id="6945-B7Q9J3"/>
<dbReference type="AlphaFoldDB" id="B7Q9J3"/>
<feature type="region of interest" description="Disordered" evidence="1">
    <location>
        <begin position="33"/>
        <end position="96"/>
    </location>
</feature>
<protein>
    <submittedName>
        <fullName evidence="2 3">Uncharacterized protein</fullName>
    </submittedName>
</protein>
<dbReference type="EMBL" id="ABJB010856257">
    <property type="status" value="NOT_ANNOTATED_CDS"/>
    <property type="molecule type" value="Genomic_DNA"/>
</dbReference>